<reference evidence="2" key="1">
    <citation type="submission" date="2016-10" db="EMBL/GenBank/DDBJ databases">
        <authorList>
            <person name="Varghese N."/>
            <person name="Submissions S."/>
        </authorList>
    </citation>
    <scope>NUCLEOTIDE SEQUENCE [LARGE SCALE GENOMIC DNA]</scope>
    <source>
        <strain evidence="2">Jip14</strain>
    </source>
</reference>
<dbReference type="SUPFAM" id="SSF51445">
    <property type="entry name" value="(Trans)glycosidases"/>
    <property type="match status" value="1"/>
</dbReference>
<organism evidence="1 2">
    <name type="scientific">Parapedobacter koreensis</name>
    <dbReference type="NCBI Taxonomy" id="332977"/>
    <lineage>
        <taxon>Bacteria</taxon>
        <taxon>Pseudomonadati</taxon>
        <taxon>Bacteroidota</taxon>
        <taxon>Sphingobacteriia</taxon>
        <taxon>Sphingobacteriales</taxon>
        <taxon>Sphingobacteriaceae</taxon>
        <taxon>Parapedobacter</taxon>
    </lineage>
</organism>
<sequence>MGRTPFLITIAMVTVLWVGTAQAQLKASFGKANELTYDLQSGRYSVRYGDFPVISDAAAAVVINGTTYGSGDAVERTFSQASFSDAEGSGVKYTVVWQLNGGLKIKQHFYCYTNREFLMTELEIAGKQISANYMAPLLARRAALDTQGEVHTLFVPFDNDTFIRYEAKSLSDTANTSAEVGIVYDDKTKKGLVTGSLVHTDWKTGVRSAGKGGALTQLDVWAGYTDVAVTRDSMPHGIVKGDTVFSPKIFIGYFNDWRDGMEMYARAAALNGRYIAAWDKATPVGWNSWGVIKEHLTYEKATGVADFFHTEVPDFRNEDGTAYIDLDSFWDNMVQGGFRGDFSRLNEFVAYCEARGLQPGVYWAPFTDWGHRGRKDRVAEGSTYRFSEMWTRTATGYHDLDGGRALDPTHPGTRKRMEFVLNKLKACGFKMIKIDFLGHAAIESTGFYDKSVTTGMQAYRVGMEYLCDLLDNTMLVYAAISPSLASARYVHMRRIACDAWKAIKDTEYTLNSVSYGWWQDFLYDYIDADHLVFEQESIGANRARLISGLVTGPVILGDDYSISAPWQQHVKNWLQRPAVKTLIQTGQTFRPVEGNTGVSASRAFIRHEAGQTYLAVFNYRKVSTKQRLDVSALGLDPEATYQATELLDDSGTSFKQHFVVDFDGEGAYIYRITKEN</sequence>
<dbReference type="EMBL" id="FNZR01000009">
    <property type="protein sequence ID" value="SEL73022.1"/>
    <property type="molecule type" value="Genomic_DNA"/>
</dbReference>
<dbReference type="InterPro" id="IPR013785">
    <property type="entry name" value="Aldolase_TIM"/>
</dbReference>
<gene>
    <name evidence="1" type="ORF">SAMN05421740_10934</name>
</gene>
<protein>
    <submittedName>
        <fullName evidence="1">Alpha-galactosidase</fullName>
    </submittedName>
</protein>
<proteinExistence type="predicted"/>
<dbReference type="RefSeq" id="WP_143053931.1">
    <property type="nucleotide sequence ID" value="NZ_FNZR01000009.1"/>
</dbReference>
<evidence type="ECO:0000313" key="1">
    <source>
        <dbReference type="EMBL" id="SEL73022.1"/>
    </source>
</evidence>
<dbReference type="OrthoDB" id="1031955at2"/>
<dbReference type="Gene3D" id="3.20.20.70">
    <property type="entry name" value="Aldolase class I"/>
    <property type="match status" value="1"/>
</dbReference>
<dbReference type="Proteomes" id="UP000198916">
    <property type="component" value="Unassembled WGS sequence"/>
</dbReference>
<dbReference type="AlphaFoldDB" id="A0A1H7SK82"/>
<accession>A0A1H7SK82</accession>
<name>A0A1H7SK82_9SPHI</name>
<dbReference type="STRING" id="332977.SAMN05421740_10934"/>
<dbReference type="InterPro" id="IPR017853">
    <property type="entry name" value="GH"/>
</dbReference>
<evidence type="ECO:0000313" key="2">
    <source>
        <dbReference type="Proteomes" id="UP000198916"/>
    </source>
</evidence>
<keyword evidence="2" id="KW-1185">Reference proteome</keyword>